<organism evidence="2 3">
    <name type="scientific">candidate division WWE3 bacterium</name>
    <dbReference type="NCBI Taxonomy" id="2053526"/>
    <lineage>
        <taxon>Bacteria</taxon>
        <taxon>Katanobacteria</taxon>
    </lineage>
</organism>
<evidence type="ECO:0000313" key="3">
    <source>
        <dbReference type="Proteomes" id="UP000590542"/>
    </source>
</evidence>
<feature type="transmembrane region" description="Helical" evidence="1">
    <location>
        <begin position="7"/>
        <end position="29"/>
    </location>
</feature>
<sequence length="194" mass="21886">MKKSFECTWLVGVFSVVFGEGVLLEALLWRKGLDPASMILVVELFVLAAWCLWKVLKVDKGLVKQKREFDEENFRALESRLFDEALEVYKTLFKGHNPNAPAKKLLCTLCVSMSLKEKHGNEESSVISLANEILLGIRNNSFPDSDCVEVKETDDGIELKAGLYSVTKKYNQYSNSLGSGARIVVYPKPRYKKS</sequence>
<comment type="caution">
    <text evidence="2">The sequence shown here is derived from an EMBL/GenBank/DDBJ whole genome shotgun (WGS) entry which is preliminary data.</text>
</comment>
<name>A0A7X9HTL3_UNCKA</name>
<evidence type="ECO:0000313" key="2">
    <source>
        <dbReference type="EMBL" id="NMB91523.1"/>
    </source>
</evidence>
<keyword evidence="1" id="KW-1133">Transmembrane helix</keyword>
<keyword evidence="1" id="KW-0812">Transmembrane</keyword>
<evidence type="ECO:0000256" key="1">
    <source>
        <dbReference type="SAM" id="Phobius"/>
    </source>
</evidence>
<proteinExistence type="predicted"/>
<feature type="transmembrane region" description="Helical" evidence="1">
    <location>
        <begin position="35"/>
        <end position="56"/>
    </location>
</feature>
<reference evidence="2 3" key="1">
    <citation type="journal article" date="2020" name="Biotechnol. Biofuels">
        <title>New insights from the biogas microbiome by comprehensive genome-resolved metagenomics of nearly 1600 species originating from multiple anaerobic digesters.</title>
        <authorList>
            <person name="Campanaro S."/>
            <person name="Treu L."/>
            <person name="Rodriguez-R L.M."/>
            <person name="Kovalovszki A."/>
            <person name="Ziels R.M."/>
            <person name="Maus I."/>
            <person name="Zhu X."/>
            <person name="Kougias P.G."/>
            <person name="Basile A."/>
            <person name="Luo G."/>
            <person name="Schluter A."/>
            <person name="Konstantinidis K.T."/>
            <person name="Angelidaki I."/>
        </authorList>
    </citation>
    <scope>NUCLEOTIDE SEQUENCE [LARGE SCALE GENOMIC DNA]</scope>
    <source>
        <strain evidence="2">AS27yjCOA_202</strain>
    </source>
</reference>
<keyword evidence="1" id="KW-0472">Membrane</keyword>
<dbReference type="EMBL" id="JAAZNV010000006">
    <property type="protein sequence ID" value="NMB91523.1"/>
    <property type="molecule type" value="Genomic_DNA"/>
</dbReference>
<dbReference type="AlphaFoldDB" id="A0A7X9HTL3"/>
<dbReference type="Proteomes" id="UP000590542">
    <property type="component" value="Unassembled WGS sequence"/>
</dbReference>
<accession>A0A7X9HTL3</accession>
<protein>
    <submittedName>
        <fullName evidence="2">Uncharacterized protein</fullName>
    </submittedName>
</protein>
<gene>
    <name evidence="2" type="ORF">GYA37_01585</name>
</gene>